<comment type="caution">
    <text evidence="2">The sequence shown here is derived from an EMBL/GenBank/DDBJ whole genome shotgun (WGS) entry which is preliminary data.</text>
</comment>
<evidence type="ECO:0000256" key="1">
    <source>
        <dbReference type="SAM" id="Phobius"/>
    </source>
</evidence>
<protein>
    <submittedName>
        <fullName evidence="2">Uncharacterized protein</fullName>
    </submittedName>
</protein>
<evidence type="ECO:0000313" key="2">
    <source>
        <dbReference type="EMBL" id="PUF73534.1"/>
    </source>
</evidence>
<accession>A0A2T6WZZ6</accession>
<dbReference type="Proteomes" id="UP000250700">
    <property type="component" value="Unassembled WGS sequence"/>
</dbReference>
<dbReference type="EMBL" id="QARU01000030">
    <property type="protein sequence ID" value="PUF73534.1"/>
    <property type="molecule type" value="Genomic_DNA"/>
</dbReference>
<keyword evidence="1" id="KW-0472">Membrane</keyword>
<proteinExistence type="predicted"/>
<feature type="transmembrane region" description="Helical" evidence="1">
    <location>
        <begin position="52"/>
        <end position="70"/>
    </location>
</feature>
<keyword evidence="1" id="KW-0812">Transmembrane</keyword>
<name>A0A2T6WZZ6_SALET</name>
<dbReference type="AlphaFoldDB" id="A0A2T6WZZ6"/>
<keyword evidence="1" id="KW-1133">Transmembrane helix</keyword>
<reference evidence="2 3" key="1">
    <citation type="submission" date="2018-04" db="EMBL/GenBank/DDBJ databases">
        <title>Whole genome sequencing of Salmonella enterica.</title>
        <authorList>
            <person name="Bell R."/>
        </authorList>
    </citation>
    <scope>NUCLEOTIDE SEQUENCE [LARGE SCALE GENOMIC DNA]</scope>
    <source>
        <strain evidence="2 3">CFSAN058603</strain>
    </source>
</reference>
<evidence type="ECO:0000313" key="3">
    <source>
        <dbReference type="Proteomes" id="UP000250700"/>
    </source>
</evidence>
<organism evidence="2 3">
    <name type="scientific">Salmonella enterica I</name>
    <dbReference type="NCBI Taxonomy" id="59201"/>
    <lineage>
        <taxon>Bacteria</taxon>
        <taxon>Pseudomonadati</taxon>
        <taxon>Pseudomonadota</taxon>
        <taxon>Gammaproteobacteria</taxon>
        <taxon>Enterobacterales</taxon>
        <taxon>Enterobacteriaceae</taxon>
        <taxon>Salmonella</taxon>
    </lineage>
</organism>
<gene>
    <name evidence="2" type="ORF">DAX91_26545</name>
</gene>
<sequence length="74" mass="8563">MENLSCNLFYPSAQGWFTATRKIYNLQRGTCNSFHVGSLIFFGESMNLFEKMAIITATLFIILAFLIYRLHHPL</sequence>